<dbReference type="InterPro" id="IPR036291">
    <property type="entry name" value="NAD(P)-bd_dom_sf"/>
</dbReference>
<organism evidence="2 3">
    <name type="scientific">Agromyces mariniharenae</name>
    <dbReference type="NCBI Taxonomy" id="2604423"/>
    <lineage>
        <taxon>Bacteria</taxon>
        <taxon>Bacillati</taxon>
        <taxon>Actinomycetota</taxon>
        <taxon>Actinomycetes</taxon>
        <taxon>Micrococcales</taxon>
        <taxon>Microbacteriaceae</taxon>
        <taxon>Agromyces</taxon>
    </lineage>
</organism>
<dbReference type="SUPFAM" id="SSF50129">
    <property type="entry name" value="GroES-like"/>
    <property type="match status" value="1"/>
</dbReference>
<reference evidence="2 3" key="1">
    <citation type="submission" date="2019-08" db="EMBL/GenBank/DDBJ databases">
        <authorList>
            <person name="Hu J."/>
        </authorList>
    </citation>
    <scope>NUCLEOTIDE SEQUENCE [LARGE SCALE GENOMIC DNA]</scope>
    <source>
        <strain evidence="2 3">NEAU-184</strain>
    </source>
</reference>
<dbReference type="CDD" id="cd05289">
    <property type="entry name" value="MDR_like_2"/>
    <property type="match status" value="1"/>
</dbReference>
<proteinExistence type="predicted"/>
<dbReference type="InterPro" id="IPR011032">
    <property type="entry name" value="GroES-like_sf"/>
</dbReference>
<feature type="domain" description="Enoyl reductase (ER)" evidence="1">
    <location>
        <begin position="10"/>
        <end position="306"/>
    </location>
</feature>
<evidence type="ECO:0000313" key="2">
    <source>
        <dbReference type="EMBL" id="TYL51295.1"/>
    </source>
</evidence>
<dbReference type="SUPFAM" id="SSF51735">
    <property type="entry name" value="NAD(P)-binding Rossmann-fold domains"/>
    <property type="match status" value="1"/>
</dbReference>
<dbReference type="Pfam" id="PF08240">
    <property type="entry name" value="ADH_N"/>
    <property type="match status" value="1"/>
</dbReference>
<dbReference type="InterPro" id="IPR050700">
    <property type="entry name" value="YIM1/Zinc_Alcohol_DH_Fams"/>
</dbReference>
<dbReference type="PANTHER" id="PTHR11695:SF294">
    <property type="entry name" value="RETICULON-4-INTERACTING PROTEIN 1, MITOCHONDRIAL"/>
    <property type="match status" value="1"/>
</dbReference>
<dbReference type="Proteomes" id="UP000325243">
    <property type="component" value="Unassembled WGS sequence"/>
</dbReference>
<dbReference type="PANTHER" id="PTHR11695">
    <property type="entry name" value="ALCOHOL DEHYDROGENASE RELATED"/>
    <property type="match status" value="1"/>
</dbReference>
<dbReference type="EMBL" id="VSSB01000002">
    <property type="protein sequence ID" value="TYL51295.1"/>
    <property type="molecule type" value="Genomic_DNA"/>
</dbReference>
<dbReference type="Gene3D" id="3.90.180.10">
    <property type="entry name" value="Medium-chain alcohol dehydrogenases, catalytic domain"/>
    <property type="match status" value="1"/>
</dbReference>
<accession>A0A5S4VB57</accession>
<gene>
    <name evidence="2" type="ORF">FYC51_18715</name>
</gene>
<dbReference type="SMART" id="SM00829">
    <property type="entry name" value="PKS_ER"/>
    <property type="match status" value="1"/>
</dbReference>
<keyword evidence="3" id="KW-1185">Reference proteome</keyword>
<name>A0A5S4VB57_9MICO</name>
<evidence type="ECO:0000259" key="1">
    <source>
        <dbReference type="SMART" id="SM00829"/>
    </source>
</evidence>
<dbReference type="InterPro" id="IPR020843">
    <property type="entry name" value="ER"/>
</dbReference>
<dbReference type="InterPro" id="IPR013154">
    <property type="entry name" value="ADH-like_N"/>
</dbReference>
<sequence length="312" mass="32579">MKALRAHARGGPEQLVYEDAPVPAEPTGADVCVGVRAAAVTFDELTWPETWEADGVDRTPVIPSHEFAGVVTAVGSDVHDLSIGDEVFGLAPFDHDGAAAEVVRLPAANLARKPANVSDVVAAAAVLPALTAMEALEEHLRLEPGQRLLIRGGTGAVGSFLIQFARRMGIEVTATVRSRDAVEYVEHLGAHEVLVADEPAAIPPASFDASIDSVGAGTPEWLYRAVRPRGRVITLQEAPDADLARAFDVDAQFFVVSPDAGHLGRLAALLAEGGIEVAVARTYPLSDGRAAYASRGTAGPPGKVVIEVSKAP</sequence>
<protein>
    <submittedName>
        <fullName evidence="2">NADP-dependent oxidoreductase</fullName>
    </submittedName>
</protein>
<dbReference type="AlphaFoldDB" id="A0A5S4VB57"/>
<dbReference type="Gene3D" id="3.40.50.720">
    <property type="entry name" value="NAD(P)-binding Rossmann-like Domain"/>
    <property type="match status" value="1"/>
</dbReference>
<comment type="caution">
    <text evidence="2">The sequence shown here is derived from an EMBL/GenBank/DDBJ whole genome shotgun (WGS) entry which is preliminary data.</text>
</comment>
<dbReference type="Pfam" id="PF13602">
    <property type="entry name" value="ADH_zinc_N_2"/>
    <property type="match status" value="1"/>
</dbReference>
<dbReference type="GO" id="GO:0016491">
    <property type="term" value="F:oxidoreductase activity"/>
    <property type="evidence" value="ECO:0007669"/>
    <property type="project" value="InterPro"/>
</dbReference>
<dbReference type="RefSeq" id="WP_148735404.1">
    <property type="nucleotide sequence ID" value="NZ_VSSB01000002.1"/>
</dbReference>
<evidence type="ECO:0000313" key="3">
    <source>
        <dbReference type="Proteomes" id="UP000325243"/>
    </source>
</evidence>